<feature type="compositionally biased region" description="Polar residues" evidence="1">
    <location>
        <begin position="239"/>
        <end position="252"/>
    </location>
</feature>
<feature type="region of interest" description="Disordered" evidence="1">
    <location>
        <begin position="362"/>
        <end position="534"/>
    </location>
</feature>
<keyword evidence="4" id="KW-1185">Reference proteome</keyword>
<evidence type="ECO:0000256" key="1">
    <source>
        <dbReference type="SAM" id="MobiDB-lite"/>
    </source>
</evidence>
<accession>A0A8K0A2N7</accession>
<feature type="compositionally biased region" description="Basic and acidic residues" evidence="1">
    <location>
        <begin position="439"/>
        <end position="463"/>
    </location>
</feature>
<evidence type="ECO:0000313" key="4">
    <source>
        <dbReference type="Proteomes" id="UP000838412"/>
    </source>
</evidence>
<dbReference type="InterPro" id="IPR032675">
    <property type="entry name" value="LRR_dom_sf"/>
</dbReference>
<protein>
    <submittedName>
        <fullName evidence="3">Hypp3784 protein</fullName>
    </submittedName>
</protein>
<organism evidence="3 4">
    <name type="scientific">Branchiostoma lanceolatum</name>
    <name type="common">Common lancelet</name>
    <name type="synonym">Amphioxus lanceolatum</name>
    <dbReference type="NCBI Taxonomy" id="7740"/>
    <lineage>
        <taxon>Eukaryota</taxon>
        <taxon>Metazoa</taxon>
        <taxon>Chordata</taxon>
        <taxon>Cephalochordata</taxon>
        <taxon>Leptocardii</taxon>
        <taxon>Amphioxiformes</taxon>
        <taxon>Branchiostomatidae</taxon>
        <taxon>Branchiostoma</taxon>
    </lineage>
</organism>
<feature type="region of interest" description="Disordered" evidence="1">
    <location>
        <begin position="180"/>
        <end position="215"/>
    </location>
</feature>
<keyword evidence="2" id="KW-1133">Transmembrane helix</keyword>
<gene>
    <name evidence="3" type="primary">Hypp3784</name>
    <name evidence="3" type="ORF">BLAG_LOCUS20972</name>
</gene>
<dbReference type="EMBL" id="OV696691">
    <property type="protein sequence ID" value="CAH1267758.1"/>
    <property type="molecule type" value="Genomic_DNA"/>
</dbReference>
<proteinExistence type="predicted"/>
<dbReference type="SUPFAM" id="SSF52058">
    <property type="entry name" value="L domain-like"/>
    <property type="match status" value="1"/>
</dbReference>
<feature type="region of interest" description="Disordered" evidence="1">
    <location>
        <begin position="237"/>
        <end position="258"/>
    </location>
</feature>
<reference evidence="3" key="1">
    <citation type="submission" date="2022-01" db="EMBL/GenBank/DDBJ databases">
        <authorList>
            <person name="Braso-Vives M."/>
        </authorList>
    </citation>
    <scope>NUCLEOTIDE SEQUENCE</scope>
</reference>
<feature type="compositionally biased region" description="Basic and acidic residues" evidence="1">
    <location>
        <begin position="193"/>
        <end position="204"/>
    </location>
</feature>
<feature type="transmembrane region" description="Helical" evidence="2">
    <location>
        <begin position="267"/>
        <end position="290"/>
    </location>
</feature>
<name>A0A8K0A2N7_BRALA</name>
<feature type="compositionally biased region" description="Polar residues" evidence="1">
    <location>
        <begin position="421"/>
        <end position="437"/>
    </location>
</feature>
<feature type="compositionally biased region" description="Polar residues" evidence="1">
    <location>
        <begin position="386"/>
        <end position="405"/>
    </location>
</feature>
<evidence type="ECO:0000313" key="3">
    <source>
        <dbReference type="EMBL" id="CAH1267758.1"/>
    </source>
</evidence>
<evidence type="ECO:0000256" key="2">
    <source>
        <dbReference type="SAM" id="Phobius"/>
    </source>
</evidence>
<feature type="compositionally biased region" description="Polar residues" evidence="1">
    <location>
        <begin position="519"/>
        <end position="534"/>
    </location>
</feature>
<dbReference type="Gene3D" id="3.80.10.10">
    <property type="entry name" value="Ribonuclease Inhibitor"/>
    <property type="match status" value="1"/>
</dbReference>
<dbReference type="AlphaFoldDB" id="A0A8K0A2N7"/>
<sequence>MKAVESGTFSAVPSLQALIMSKNTAIKEIGGWFGGNTRLLKLYLSSNEIEQIKKNRGSAAIGTTRPLGENDRRRVKGDDAMSVTYTARVSRQDHGATLVCEVFWENQQEIRWLDPGGRAVGERESLDPCGGAVTTRLEHEFPTAQSPDRETAHSADDTGLPYIGKSTSNLRMSQQAHVPVLDGGQFPNGKMTEGTDKTTERNPQEDGITPTGDELHRDTVMTTTYTTTYFRQNRKMTESIATTTDRNPQPGTTPAGDELRDRDTVMIVVYSTGACPAFFCLLSVITFACVKHYKRRQHQHHSIQGNAAGATGVIPLQNNQPPAQLQAPTTANPTSLQNTYDEIHDDTPIAPYAETTRLEHFVYGEGVTGPRGTTSTPDPRQRPGMLTNSSAVSHIQPQGLGTSQVGRVPDPPPRPNRPVNLSDSNNYCPPRTETSQAEKIPDPLPRPDKKPPGTEKTRPDKGIDSNVSSQPQGSEMLEQTPPSGAMSDPHGLGMDEEEEVEGSHIYLDLNGPPRLTGPYSYNCTDQFNTENRRP</sequence>
<keyword evidence="2" id="KW-0812">Transmembrane</keyword>
<dbReference type="Proteomes" id="UP000838412">
    <property type="component" value="Chromosome 6"/>
</dbReference>
<keyword evidence="2" id="KW-0472">Membrane</keyword>